<organism evidence="2 3">
    <name type="scientific">Anaeromonas frigoriresistens</name>
    <dbReference type="NCBI Taxonomy" id="2683708"/>
    <lineage>
        <taxon>Bacteria</taxon>
        <taxon>Bacillati</taxon>
        <taxon>Bacillota</taxon>
        <taxon>Tissierellia</taxon>
        <taxon>Tissierellales</taxon>
        <taxon>Thermohalobacteraceae</taxon>
        <taxon>Anaeromonas</taxon>
    </lineage>
</organism>
<evidence type="ECO:0000313" key="2">
    <source>
        <dbReference type="EMBL" id="MBS4536924.1"/>
    </source>
</evidence>
<dbReference type="RefSeq" id="WP_203364855.1">
    <property type="nucleotide sequence ID" value="NZ_WSFT01000005.1"/>
</dbReference>
<dbReference type="InterPro" id="IPR013321">
    <property type="entry name" value="Arc_rbn_hlx_hlx"/>
</dbReference>
<name>A0A942UPJ6_9FIRM</name>
<dbReference type="InterPro" id="IPR038733">
    <property type="entry name" value="Predicted_DNA_bind_prot_RHH"/>
</dbReference>
<protein>
    <submittedName>
        <fullName evidence="2">Ribbon-helix-helix domain-containing protein</fullName>
    </submittedName>
</protein>
<evidence type="ECO:0000313" key="3">
    <source>
        <dbReference type="Proteomes" id="UP000724672"/>
    </source>
</evidence>
<comment type="caution">
    <text evidence="2">The sequence shown here is derived from an EMBL/GenBank/DDBJ whole genome shotgun (WGS) entry which is preliminary data.</text>
</comment>
<evidence type="ECO:0000259" key="1">
    <source>
        <dbReference type="Pfam" id="PF12651"/>
    </source>
</evidence>
<dbReference type="Proteomes" id="UP000724672">
    <property type="component" value="Unassembled WGS sequence"/>
</dbReference>
<dbReference type="Pfam" id="PF12651">
    <property type="entry name" value="RHH_3"/>
    <property type="match status" value="1"/>
</dbReference>
<dbReference type="InterPro" id="IPR010985">
    <property type="entry name" value="Ribbon_hlx_hlx"/>
</dbReference>
<proteinExistence type="predicted"/>
<feature type="domain" description="Predicted DNA-binding protein ribbon-helix-helix" evidence="1">
    <location>
        <begin position="11"/>
        <end position="53"/>
    </location>
</feature>
<dbReference type="SUPFAM" id="SSF47598">
    <property type="entry name" value="Ribbon-helix-helix"/>
    <property type="match status" value="1"/>
</dbReference>
<dbReference type="Gene3D" id="1.10.1220.10">
    <property type="entry name" value="Met repressor-like"/>
    <property type="match status" value="1"/>
</dbReference>
<dbReference type="EMBL" id="WSFT01000005">
    <property type="protein sequence ID" value="MBS4536924.1"/>
    <property type="molecule type" value="Genomic_DNA"/>
</dbReference>
<accession>A0A942UPJ6</accession>
<sequence>MNTSQQNLKTRKRVTTTLRLDLVDKLDELARKTKISKSKLHDEAIDDLLLKYKSKNL</sequence>
<keyword evidence="3" id="KW-1185">Reference proteome</keyword>
<reference evidence="2" key="1">
    <citation type="submission" date="2019-12" db="EMBL/GenBank/DDBJ databases">
        <title>Clostridiaceae gen. nov. sp. nov., isolated from sediment in Xinjiang, China.</title>
        <authorList>
            <person name="Zhang R."/>
        </authorList>
    </citation>
    <scope>NUCLEOTIDE SEQUENCE</scope>
    <source>
        <strain evidence="2">D2Q-11</strain>
    </source>
</reference>
<dbReference type="GO" id="GO:0006355">
    <property type="term" value="P:regulation of DNA-templated transcription"/>
    <property type="evidence" value="ECO:0007669"/>
    <property type="project" value="InterPro"/>
</dbReference>
<dbReference type="AlphaFoldDB" id="A0A942UPJ6"/>
<gene>
    <name evidence="2" type="ORF">GOQ27_00530</name>
</gene>